<dbReference type="Gene3D" id="3.90.920.10">
    <property type="entry name" value="DNA primase, PRIM domain"/>
    <property type="match status" value="1"/>
</dbReference>
<reference evidence="14 15" key="1">
    <citation type="journal article" date="2019" name="Nat. Microbiol.">
        <title>Wide diversity of methane and short-chain alkane metabolisms in uncultured archaea.</title>
        <authorList>
            <person name="Borrel G."/>
            <person name="Adam P.S."/>
            <person name="McKay L.J."/>
            <person name="Chen L.X."/>
            <person name="Sierra-Garcia I.N."/>
            <person name="Sieber C.M."/>
            <person name="Letourneur Q."/>
            <person name="Ghozlane A."/>
            <person name="Andersen G.L."/>
            <person name="Li W.J."/>
            <person name="Hallam S.J."/>
            <person name="Muyzer G."/>
            <person name="de Oliveira V.M."/>
            <person name="Inskeep W.P."/>
            <person name="Banfield J.F."/>
            <person name="Gribaldo S."/>
        </authorList>
    </citation>
    <scope>NUCLEOTIDE SEQUENCE [LARGE SCALE GENOMIC DNA]</scope>
    <source>
        <strain evidence="14">NM1b</strain>
    </source>
</reference>
<keyword evidence="4 11" id="KW-0808">Transferase</keyword>
<evidence type="ECO:0000256" key="11">
    <source>
        <dbReference type="HAMAP-Rule" id="MF_00700"/>
    </source>
</evidence>
<dbReference type="GO" id="GO:0003899">
    <property type="term" value="F:DNA-directed RNA polymerase activity"/>
    <property type="evidence" value="ECO:0007669"/>
    <property type="project" value="UniProtKB-UniRule"/>
</dbReference>
<sequence length="402" mass="46047">MNERSKRFVGKIFWNYYSNAFREEEFLAGMPPKLEAREWGFIPIYLLPKIVMRRHISFQSPSEMKKFVLKNIPAHIYHSSAYYKYPGADKMEKKGWEGADLIFDIDGEIGRGGYSQMLLKAKEEAVKLKDFLMDDFGFVEREMLTVFSGGRGYHVHVRDGAILKLRGAERREILDYLTANSLDVKNVLRTTAVRGDYGAKSGYFYEETNSGWGRRVWGYVISFLKYIKDLDEEDAIEKIRGLRVGRKEKLVKNVSKEDAFKMLTSIKNEKIFDMARNGKIISKELGNLVERVVESSVEDLSIKGLSPSVDEPVTSDIKRLIRLPGSIHGGSGLIARMVDDLDDFDPLVDAVIFSEEEKKIISDRNMEVEMMDNTYKIKKGENKVPEFVVVFLICRGVAEYGC</sequence>
<dbReference type="GO" id="GO:0046872">
    <property type="term" value="F:metal ion binding"/>
    <property type="evidence" value="ECO:0007669"/>
    <property type="project" value="UniProtKB-KW"/>
</dbReference>
<dbReference type="InterPro" id="IPR002755">
    <property type="entry name" value="DNA_primase_S"/>
</dbReference>
<comment type="subunit">
    <text evidence="11">Heterodimer of a small subunit (PriS) and a large subunit (PriL).</text>
</comment>
<dbReference type="Pfam" id="PF01896">
    <property type="entry name" value="DNA_primase_S"/>
    <property type="match status" value="1"/>
</dbReference>
<evidence type="ECO:0000256" key="6">
    <source>
        <dbReference type="ARBA" id="ARBA00022705"/>
    </source>
</evidence>
<comment type="function">
    <text evidence="13">RNA polymerase that catalyzes the synthesis of short RNA molecules used as primers for DNA polymerase during DNA replication.</text>
</comment>
<comment type="similarity">
    <text evidence="1 11 12">Belongs to the eukaryotic-type primase small subunit family.</text>
</comment>
<dbReference type="InterPro" id="IPR014052">
    <property type="entry name" value="DNA_primase_ssu_euk/arc"/>
</dbReference>
<feature type="active site" evidence="11">
    <location>
        <position position="104"/>
    </location>
</feature>
<dbReference type="AlphaFoldDB" id="A0A520KWY8"/>
<protein>
    <recommendedName>
        <fullName evidence="11">DNA primase small subunit PriS</fullName>
        <ecNumber evidence="11">2.7.7.-</ecNumber>
    </recommendedName>
</protein>
<keyword evidence="9 11" id="KW-0804">Transcription</keyword>
<dbReference type="GO" id="GO:0006269">
    <property type="term" value="P:DNA replication, synthesis of primer"/>
    <property type="evidence" value="ECO:0007669"/>
    <property type="project" value="UniProtKB-UniRule"/>
</dbReference>
<dbReference type="CDD" id="cd04860">
    <property type="entry name" value="AE_Prim_S"/>
    <property type="match status" value="1"/>
</dbReference>
<evidence type="ECO:0000256" key="12">
    <source>
        <dbReference type="RuleBase" id="RU003514"/>
    </source>
</evidence>
<keyword evidence="7 11" id="KW-0479">Metal-binding</keyword>
<evidence type="ECO:0000256" key="5">
    <source>
        <dbReference type="ARBA" id="ARBA00022695"/>
    </source>
</evidence>
<comment type="function">
    <text evidence="11">Catalytic subunit of DNA primase, an RNA polymerase that catalyzes the synthesis of short RNA molecules used as primers for DNA polymerase during DNA replication. The small subunit contains the primase catalytic core and has DNA synthesis activity on its own. Binding to the large subunit stabilizes and modulates the activity, increasing the rate of DNA synthesis while decreasing the length of the DNA fragments, and conferring RNA synthesis capability. The DNA polymerase activity may enable DNA primase to also catalyze primer extension after primer synthesis. May also play a role in DNA repair.</text>
</comment>
<dbReference type="Proteomes" id="UP000320766">
    <property type="component" value="Unassembled WGS sequence"/>
</dbReference>
<evidence type="ECO:0000313" key="14">
    <source>
        <dbReference type="EMBL" id="RZN69254.1"/>
    </source>
</evidence>
<evidence type="ECO:0000256" key="3">
    <source>
        <dbReference type="ARBA" id="ARBA00022515"/>
    </source>
</evidence>
<proteinExistence type="inferred from homology"/>
<dbReference type="GO" id="GO:1990077">
    <property type="term" value="C:primosome complex"/>
    <property type="evidence" value="ECO:0007669"/>
    <property type="project" value="UniProtKB-KW"/>
</dbReference>
<comment type="cofactor">
    <cofactor evidence="11">
        <name>Mg(2+)</name>
        <dbReference type="ChEBI" id="CHEBI:18420"/>
    </cofactor>
    <cofactor evidence="11">
        <name>Mn(2+)</name>
        <dbReference type="ChEBI" id="CHEBI:29035"/>
    </cofactor>
</comment>
<accession>A0A520KWY8</accession>
<evidence type="ECO:0000256" key="13">
    <source>
        <dbReference type="RuleBase" id="RU004224"/>
    </source>
</evidence>
<dbReference type="EMBL" id="RXIL01000083">
    <property type="protein sequence ID" value="RZN69254.1"/>
    <property type="molecule type" value="Genomic_DNA"/>
</dbReference>
<dbReference type="GO" id="GO:0000428">
    <property type="term" value="C:DNA-directed RNA polymerase complex"/>
    <property type="evidence" value="ECO:0007669"/>
    <property type="project" value="UniProtKB-KW"/>
</dbReference>
<dbReference type="NCBIfam" id="TIGR00335">
    <property type="entry name" value="primase_sml"/>
    <property type="match status" value="1"/>
</dbReference>
<keyword evidence="3 11" id="KW-0639">Primosome</keyword>
<name>A0A520KWY8_9EURY</name>
<evidence type="ECO:0000256" key="8">
    <source>
        <dbReference type="ARBA" id="ARBA00022842"/>
    </source>
</evidence>
<dbReference type="PANTHER" id="PTHR10536">
    <property type="entry name" value="DNA PRIMASE SMALL SUBUNIT"/>
    <property type="match status" value="1"/>
</dbReference>
<evidence type="ECO:0000256" key="1">
    <source>
        <dbReference type="ARBA" id="ARBA00009762"/>
    </source>
</evidence>
<keyword evidence="2 11" id="KW-0240">DNA-directed RNA polymerase</keyword>
<feature type="active site" evidence="11">
    <location>
        <position position="310"/>
    </location>
</feature>
<keyword evidence="8 11" id="KW-0460">Magnesium</keyword>
<keyword evidence="6 11" id="KW-0235">DNA replication</keyword>
<evidence type="ECO:0000256" key="2">
    <source>
        <dbReference type="ARBA" id="ARBA00022478"/>
    </source>
</evidence>
<dbReference type="InterPro" id="IPR023639">
    <property type="entry name" value="DNA_primase_ssu_PriS"/>
</dbReference>
<evidence type="ECO:0000313" key="15">
    <source>
        <dbReference type="Proteomes" id="UP000320766"/>
    </source>
</evidence>
<dbReference type="EC" id="2.7.7.-" evidence="11"/>
<organism evidence="14 15">
    <name type="scientific">Candidatus Methanolliviera hydrocarbonicum</name>
    <dbReference type="NCBI Taxonomy" id="2491085"/>
    <lineage>
        <taxon>Archaea</taxon>
        <taxon>Methanobacteriati</taxon>
        <taxon>Methanobacteriota</taxon>
        <taxon>Candidatus Methanoliparia</taxon>
        <taxon>Candidatus Methanoliparales</taxon>
        <taxon>Candidatus Methanollivieraceae</taxon>
        <taxon>Candidatus Methanolliviera</taxon>
    </lineage>
</organism>
<dbReference type="HAMAP" id="MF_00700">
    <property type="entry name" value="DNA_primase_sml_arc"/>
    <property type="match status" value="1"/>
</dbReference>
<keyword evidence="5 11" id="KW-0548">Nucleotidyltransferase</keyword>
<dbReference type="SUPFAM" id="SSF56747">
    <property type="entry name" value="Prim-pol domain"/>
    <property type="match status" value="1"/>
</dbReference>
<evidence type="ECO:0000256" key="7">
    <source>
        <dbReference type="ARBA" id="ARBA00022723"/>
    </source>
</evidence>
<gene>
    <name evidence="11 14" type="primary">priS</name>
    <name evidence="14" type="ORF">EF807_04805</name>
</gene>
<evidence type="ECO:0000256" key="4">
    <source>
        <dbReference type="ARBA" id="ARBA00022679"/>
    </source>
</evidence>
<evidence type="ECO:0000256" key="9">
    <source>
        <dbReference type="ARBA" id="ARBA00023163"/>
    </source>
</evidence>
<comment type="caution">
    <text evidence="14">The sequence shown here is derived from an EMBL/GenBank/DDBJ whole genome shotgun (WGS) entry which is preliminary data.</text>
</comment>
<feature type="active site" evidence="11">
    <location>
        <position position="106"/>
    </location>
</feature>
<keyword evidence="10 11" id="KW-0464">Manganese</keyword>
<evidence type="ECO:0000256" key="10">
    <source>
        <dbReference type="ARBA" id="ARBA00023211"/>
    </source>
</evidence>